<name>A0ACA9LM95_9GLOM</name>
<protein>
    <submittedName>
        <fullName evidence="1">9836_t:CDS:1</fullName>
    </submittedName>
</protein>
<evidence type="ECO:0000313" key="1">
    <source>
        <dbReference type="EMBL" id="CAG8537825.1"/>
    </source>
</evidence>
<organism evidence="1 2">
    <name type="scientific">Scutellospora calospora</name>
    <dbReference type="NCBI Taxonomy" id="85575"/>
    <lineage>
        <taxon>Eukaryota</taxon>
        <taxon>Fungi</taxon>
        <taxon>Fungi incertae sedis</taxon>
        <taxon>Mucoromycota</taxon>
        <taxon>Glomeromycotina</taxon>
        <taxon>Glomeromycetes</taxon>
        <taxon>Diversisporales</taxon>
        <taxon>Gigasporaceae</taxon>
        <taxon>Scutellospora</taxon>
    </lineage>
</organism>
<reference evidence="1" key="1">
    <citation type="submission" date="2021-06" db="EMBL/GenBank/DDBJ databases">
        <authorList>
            <person name="Kallberg Y."/>
            <person name="Tangrot J."/>
            <person name="Rosling A."/>
        </authorList>
    </citation>
    <scope>NUCLEOTIDE SEQUENCE</scope>
    <source>
        <strain evidence="1">AU212A</strain>
    </source>
</reference>
<accession>A0ACA9LM95</accession>
<comment type="caution">
    <text evidence="1">The sequence shown here is derived from an EMBL/GenBank/DDBJ whole genome shotgun (WGS) entry which is preliminary data.</text>
</comment>
<evidence type="ECO:0000313" key="2">
    <source>
        <dbReference type="Proteomes" id="UP000789860"/>
    </source>
</evidence>
<dbReference type="Proteomes" id="UP000789860">
    <property type="component" value="Unassembled WGS sequence"/>
</dbReference>
<keyword evidence="2" id="KW-1185">Reference proteome</keyword>
<gene>
    <name evidence="1" type="ORF">SCALOS_LOCUS4719</name>
</gene>
<proteinExistence type="predicted"/>
<dbReference type="EMBL" id="CAJVPM010006688">
    <property type="protein sequence ID" value="CAG8537825.1"/>
    <property type="molecule type" value="Genomic_DNA"/>
</dbReference>
<sequence>MESQEDDNISIVYIVQLIYGLEEKVTKKQEEEIKRSKDKEMKYSWKRKVKFRMHNINGIKGDMLKLEWLTDYYNKE</sequence>